<organism evidence="1 2">
    <name type="scientific">Burkholderia multivorans</name>
    <dbReference type="NCBI Taxonomy" id="87883"/>
    <lineage>
        <taxon>Bacteria</taxon>
        <taxon>Pseudomonadati</taxon>
        <taxon>Pseudomonadota</taxon>
        <taxon>Betaproteobacteria</taxon>
        <taxon>Burkholderiales</taxon>
        <taxon>Burkholderiaceae</taxon>
        <taxon>Burkholderia</taxon>
        <taxon>Burkholderia cepacia complex</taxon>
    </lineage>
</organism>
<evidence type="ECO:0000313" key="1">
    <source>
        <dbReference type="EMBL" id="PRE56574.1"/>
    </source>
</evidence>
<evidence type="ECO:0000313" key="2">
    <source>
        <dbReference type="Proteomes" id="UP000237811"/>
    </source>
</evidence>
<gene>
    <name evidence="1" type="ORF">C6P99_00145</name>
</gene>
<protein>
    <recommendedName>
        <fullName evidence="3">Secreted protein</fullName>
    </recommendedName>
</protein>
<accession>A0AB37B1W9</accession>
<name>A0AB37B1W9_9BURK</name>
<proteinExistence type="predicted"/>
<sequence length="74" mass="7937">MAAMVRARRCFGGAVVVIECVFVAIVGMRQPAGGAQYRSSARENATGGQPWSSCLAIFFVSGDKKRYGCRCESN</sequence>
<comment type="caution">
    <text evidence="1">The sequence shown here is derived from an EMBL/GenBank/DDBJ whole genome shotgun (WGS) entry which is preliminary data.</text>
</comment>
<dbReference type="AlphaFoldDB" id="A0AB37B1W9"/>
<evidence type="ECO:0008006" key="3">
    <source>
        <dbReference type="Google" id="ProtNLM"/>
    </source>
</evidence>
<reference evidence="1 2" key="1">
    <citation type="submission" date="2018-03" db="EMBL/GenBank/DDBJ databases">
        <authorList>
            <person name="Nguyen K."/>
            <person name="Fouts D."/>
            <person name="Sutton G."/>
        </authorList>
    </citation>
    <scope>NUCLEOTIDE SEQUENCE [LARGE SCALE GENOMIC DNA]</scope>
    <source>
        <strain evidence="1 2">AU14328</strain>
    </source>
</reference>
<dbReference type="EMBL" id="PVFR01000001">
    <property type="protein sequence ID" value="PRE56574.1"/>
    <property type="molecule type" value="Genomic_DNA"/>
</dbReference>
<dbReference type="Proteomes" id="UP000237811">
    <property type="component" value="Unassembled WGS sequence"/>
</dbReference>